<proteinExistence type="predicted"/>
<dbReference type="HOGENOM" id="CLU_806751_0_0_1"/>
<dbReference type="InterPro" id="IPR021858">
    <property type="entry name" value="Fun_TF"/>
</dbReference>
<keyword evidence="2" id="KW-0539">Nucleus</keyword>
<dbReference type="Pfam" id="PF11951">
    <property type="entry name" value="Fungal_trans_2"/>
    <property type="match status" value="1"/>
</dbReference>
<organism evidence="3 4">
    <name type="scientific">Oidiodendron maius (strain Zn)</name>
    <dbReference type="NCBI Taxonomy" id="913774"/>
    <lineage>
        <taxon>Eukaryota</taxon>
        <taxon>Fungi</taxon>
        <taxon>Dikarya</taxon>
        <taxon>Ascomycota</taxon>
        <taxon>Pezizomycotina</taxon>
        <taxon>Leotiomycetes</taxon>
        <taxon>Leotiomycetes incertae sedis</taxon>
        <taxon>Myxotrichaceae</taxon>
        <taxon>Oidiodendron</taxon>
    </lineage>
</organism>
<reference evidence="4" key="2">
    <citation type="submission" date="2015-01" db="EMBL/GenBank/DDBJ databases">
        <title>Evolutionary Origins and Diversification of the Mycorrhizal Mutualists.</title>
        <authorList>
            <consortium name="DOE Joint Genome Institute"/>
            <consortium name="Mycorrhizal Genomics Consortium"/>
            <person name="Kohler A."/>
            <person name="Kuo A."/>
            <person name="Nagy L.G."/>
            <person name="Floudas D."/>
            <person name="Copeland A."/>
            <person name="Barry K.W."/>
            <person name="Cichocki N."/>
            <person name="Veneault-Fourrey C."/>
            <person name="LaButti K."/>
            <person name="Lindquist E.A."/>
            <person name="Lipzen A."/>
            <person name="Lundell T."/>
            <person name="Morin E."/>
            <person name="Murat C."/>
            <person name="Riley R."/>
            <person name="Ohm R."/>
            <person name="Sun H."/>
            <person name="Tunlid A."/>
            <person name="Henrissat B."/>
            <person name="Grigoriev I.V."/>
            <person name="Hibbett D.S."/>
            <person name="Martin F."/>
        </authorList>
    </citation>
    <scope>NUCLEOTIDE SEQUENCE [LARGE SCALE GENOMIC DNA]</scope>
    <source>
        <strain evidence="4">Zn</strain>
    </source>
</reference>
<evidence type="ECO:0000313" key="3">
    <source>
        <dbReference type="EMBL" id="KIN06777.1"/>
    </source>
</evidence>
<dbReference type="GO" id="GO:0005634">
    <property type="term" value="C:nucleus"/>
    <property type="evidence" value="ECO:0007669"/>
    <property type="project" value="UniProtKB-SubCell"/>
</dbReference>
<dbReference type="PANTHER" id="PTHR37534:SF46">
    <property type="entry name" value="ZN(II)2CYS6 TRANSCRIPTION FACTOR (EUROFUNG)"/>
    <property type="match status" value="1"/>
</dbReference>
<name>A0A0C3HX28_OIDMZ</name>
<dbReference type="OrthoDB" id="1919336at2759"/>
<evidence type="ECO:0000256" key="1">
    <source>
        <dbReference type="ARBA" id="ARBA00004123"/>
    </source>
</evidence>
<protein>
    <submittedName>
        <fullName evidence="3">Uncharacterized protein</fullName>
    </submittedName>
</protein>
<dbReference type="Proteomes" id="UP000054321">
    <property type="component" value="Unassembled WGS sequence"/>
</dbReference>
<dbReference type="STRING" id="913774.A0A0C3HX28"/>
<evidence type="ECO:0000313" key="4">
    <source>
        <dbReference type="Proteomes" id="UP000054321"/>
    </source>
</evidence>
<keyword evidence="4" id="KW-1185">Reference proteome</keyword>
<evidence type="ECO:0000256" key="2">
    <source>
        <dbReference type="ARBA" id="ARBA00023242"/>
    </source>
</evidence>
<accession>A0A0C3HX28</accession>
<gene>
    <name evidence="3" type="ORF">OIDMADRAFT_46706</name>
</gene>
<dbReference type="PANTHER" id="PTHR37534">
    <property type="entry name" value="TRANSCRIPTIONAL ACTIVATOR PROTEIN UGA3"/>
    <property type="match status" value="1"/>
</dbReference>
<dbReference type="InParanoid" id="A0A0C3HX28"/>
<dbReference type="EMBL" id="KN832870">
    <property type="protein sequence ID" value="KIN06777.1"/>
    <property type="molecule type" value="Genomic_DNA"/>
</dbReference>
<reference evidence="3 4" key="1">
    <citation type="submission" date="2014-04" db="EMBL/GenBank/DDBJ databases">
        <authorList>
            <consortium name="DOE Joint Genome Institute"/>
            <person name="Kuo A."/>
            <person name="Martino E."/>
            <person name="Perotto S."/>
            <person name="Kohler A."/>
            <person name="Nagy L.G."/>
            <person name="Floudas D."/>
            <person name="Copeland A."/>
            <person name="Barry K.W."/>
            <person name="Cichocki N."/>
            <person name="Veneault-Fourrey C."/>
            <person name="LaButti K."/>
            <person name="Lindquist E.A."/>
            <person name="Lipzen A."/>
            <person name="Lundell T."/>
            <person name="Morin E."/>
            <person name="Murat C."/>
            <person name="Sun H."/>
            <person name="Tunlid A."/>
            <person name="Henrissat B."/>
            <person name="Grigoriev I.V."/>
            <person name="Hibbett D.S."/>
            <person name="Martin F."/>
            <person name="Nordberg H.P."/>
            <person name="Cantor M.N."/>
            <person name="Hua S.X."/>
        </authorList>
    </citation>
    <scope>NUCLEOTIDE SEQUENCE [LARGE SCALE GENOMIC DNA]</scope>
    <source>
        <strain evidence="3 4">Zn</strain>
    </source>
</reference>
<sequence length="344" mass="38000">MDSSFPRSLSVSPFKSETQSNMFQYCTDLFLPSQVHDQPVLFYEAQSYMVSISIHFRPLLDAMMACGATTLCSEVDWCRDFAVKKYISAIQGVRAGLANGSLVGTEDHLLATVMWLCLFENIRCDDPTKLNYHLQAMCTLLRLRTPMDRTNSAAPALAFERMCIESFIHHSATIMLVDSTKDLVCVVQQFVKKYEACFSGKSAPLTENYLDKLESLPVLGRPPNVLVILAQATKLALSDAPLSEASFKRSSDLEDAYSPGAVRKLLYLPLAILGSVLTSEQDVAMLREKLKVITESSNSNTVKHITEILEEVWLSQVGGSENFMMDGLGKLLRSANIGGPTSDS</sequence>
<dbReference type="AlphaFoldDB" id="A0A0C3HX28"/>
<comment type="subcellular location">
    <subcellularLocation>
        <location evidence="1">Nucleus</location>
    </subcellularLocation>
</comment>